<dbReference type="PANTHER" id="PTHR14456:SF2">
    <property type="entry name" value="INOSITOL-PENTAKISPHOSPHATE 2-KINASE"/>
    <property type="match status" value="1"/>
</dbReference>
<keyword evidence="6 9" id="KW-0547">Nucleotide-binding</keyword>
<comment type="domain">
    <text evidence="9">The EXKPK motif is conserved in inositol-pentakisphosphate 2-kinases of both family 1 and 2.</text>
</comment>
<accession>A0AA39QYQ5</accession>
<comment type="catalytic activity">
    <reaction evidence="9">
        <text>1D-myo-inositol 1,3,4,5,6-pentakisphosphate + ATP = 1D-myo-inositol hexakisphosphate + ADP + H(+)</text>
        <dbReference type="Rhea" id="RHEA:20313"/>
        <dbReference type="ChEBI" id="CHEBI:15378"/>
        <dbReference type="ChEBI" id="CHEBI:30616"/>
        <dbReference type="ChEBI" id="CHEBI:57733"/>
        <dbReference type="ChEBI" id="CHEBI:58130"/>
        <dbReference type="ChEBI" id="CHEBI:456216"/>
        <dbReference type="EC" id="2.7.1.158"/>
    </reaction>
</comment>
<dbReference type="PANTHER" id="PTHR14456">
    <property type="entry name" value="INOSITOL POLYPHOSPHATE KINASE 1"/>
    <property type="match status" value="1"/>
</dbReference>
<comment type="similarity">
    <text evidence="2">Belongs to the IPK1 type 1 family.</text>
</comment>
<keyword evidence="11" id="KW-1185">Reference proteome</keyword>
<evidence type="ECO:0000256" key="6">
    <source>
        <dbReference type="ARBA" id="ARBA00022741"/>
    </source>
</evidence>
<keyword evidence="7 9" id="KW-0418">Kinase</keyword>
<organism evidence="10 11">
    <name type="scientific">Cladonia borealis</name>
    <dbReference type="NCBI Taxonomy" id="184061"/>
    <lineage>
        <taxon>Eukaryota</taxon>
        <taxon>Fungi</taxon>
        <taxon>Dikarya</taxon>
        <taxon>Ascomycota</taxon>
        <taxon>Pezizomycotina</taxon>
        <taxon>Lecanoromycetes</taxon>
        <taxon>OSLEUM clade</taxon>
        <taxon>Lecanoromycetidae</taxon>
        <taxon>Lecanorales</taxon>
        <taxon>Lecanorineae</taxon>
        <taxon>Cladoniaceae</taxon>
        <taxon>Cladonia</taxon>
    </lineage>
</organism>
<keyword evidence="5 9" id="KW-0808">Transferase</keyword>
<dbReference type="GO" id="GO:0035299">
    <property type="term" value="F:inositol-1,3,4,5,6-pentakisphosphate 2-kinase activity"/>
    <property type="evidence" value="ECO:0007669"/>
    <property type="project" value="UniProtKB-EC"/>
</dbReference>
<evidence type="ECO:0000313" key="10">
    <source>
        <dbReference type="EMBL" id="KAK0511615.1"/>
    </source>
</evidence>
<dbReference type="EC" id="2.7.1.158" evidence="3 9"/>
<evidence type="ECO:0000256" key="2">
    <source>
        <dbReference type="ARBA" id="ARBA00008305"/>
    </source>
</evidence>
<proteinExistence type="inferred from homology"/>
<evidence type="ECO:0000256" key="7">
    <source>
        <dbReference type="ARBA" id="ARBA00022777"/>
    </source>
</evidence>
<evidence type="ECO:0000256" key="5">
    <source>
        <dbReference type="ARBA" id="ARBA00022679"/>
    </source>
</evidence>
<sequence length="354" mass="40412">MLTLGLLDVQLEYLAEGAANVVYRIRPPDMGSDPSTAADIYFENYDYDSDTPLPSEISPLQLDPRLKGKLVRLRKHLPHAIPVEDIQRHFEAIIRPLFGAENLIESDLCQMSPSLLNDCNSKLRRMEKTDIRPAKRWGVYLTENPRYGCLITDMTWLVDDTFVSLEFKPKWLVQSPTAPAGSKRCRSCALRAMKKAGSTNQPETSNAGSCPLNLMSSDRTKIKLFVDYVMESNSKQASQDVQRRLIDFLYRNTLLERVKRLQLDLDPHGVFKADLKSSDFLAAMTLRDCSLFLRVPTNQNSAIEARLGDLDLKTSLGKKAEYWRNIERKLIDEGWYTATEQDRARHENHCLLSK</sequence>
<name>A0AA39QYQ5_9LECA</name>
<reference evidence="10" key="1">
    <citation type="submission" date="2023-03" db="EMBL/GenBank/DDBJ databases">
        <title>Complete genome of Cladonia borealis.</title>
        <authorList>
            <person name="Park H."/>
        </authorList>
    </citation>
    <scope>NUCLEOTIDE SEQUENCE</scope>
    <source>
        <strain evidence="10">ANT050790</strain>
    </source>
</reference>
<evidence type="ECO:0000256" key="4">
    <source>
        <dbReference type="ARBA" id="ARBA00014846"/>
    </source>
</evidence>
<dbReference type="Pfam" id="PF06090">
    <property type="entry name" value="Ins_P5_2-kin"/>
    <property type="match status" value="1"/>
</dbReference>
<dbReference type="GO" id="GO:0005524">
    <property type="term" value="F:ATP binding"/>
    <property type="evidence" value="ECO:0007669"/>
    <property type="project" value="UniProtKB-KW"/>
</dbReference>
<evidence type="ECO:0000256" key="9">
    <source>
        <dbReference type="RuleBase" id="RU364126"/>
    </source>
</evidence>
<evidence type="ECO:0000256" key="3">
    <source>
        <dbReference type="ARBA" id="ARBA00012023"/>
    </source>
</evidence>
<comment type="function">
    <text evidence="9">Phosphorylates Ins(1,3,4,5,6)P5 at position 2 to form Ins(1,2,3,4,5,6)P6 (InsP6 or phytate).</text>
</comment>
<dbReference type="InterPro" id="IPR009286">
    <property type="entry name" value="Ins_P5_2-kin"/>
</dbReference>
<evidence type="ECO:0000313" key="11">
    <source>
        <dbReference type="Proteomes" id="UP001166286"/>
    </source>
</evidence>
<dbReference type="GO" id="GO:0032958">
    <property type="term" value="P:inositol phosphate biosynthetic process"/>
    <property type="evidence" value="ECO:0007669"/>
    <property type="project" value="TreeGrafter"/>
</dbReference>
<protein>
    <recommendedName>
        <fullName evidence="4 9">Inositol-pentakisphosphate 2-kinase</fullName>
        <ecNumber evidence="3 9">2.7.1.158</ecNumber>
    </recommendedName>
</protein>
<keyword evidence="8 9" id="KW-0067">ATP-binding</keyword>
<evidence type="ECO:0000256" key="1">
    <source>
        <dbReference type="ARBA" id="ARBA00003979"/>
    </source>
</evidence>
<evidence type="ECO:0000256" key="8">
    <source>
        <dbReference type="ARBA" id="ARBA00022840"/>
    </source>
</evidence>
<comment type="caution">
    <text evidence="10">The sequence shown here is derived from an EMBL/GenBank/DDBJ whole genome shotgun (WGS) entry which is preliminary data.</text>
</comment>
<dbReference type="AlphaFoldDB" id="A0AA39QYQ5"/>
<gene>
    <name evidence="10" type="ORF">JMJ35_006188</name>
</gene>
<dbReference type="EMBL" id="JAFEKC020000013">
    <property type="protein sequence ID" value="KAK0511615.1"/>
    <property type="molecule type" value="Genomic_DNA"/>
</dbReference>
<dbReference type="Proteomes" id="UP001166286">
    <property type="component" value="Unassembled WGS sequence"/>
</dbReference>
<comment type="function">
    <text evidence="1">Has kinase activity and phosphorylates inositol-1,3,4,5,6-pentakisphosphate (Ins(1,3,4,5,6)P5) to produce 1,2,3,4,5,6-hexakisphosphate (InsP6), also known as phytate.</text>
</comment>
<dbReference type="GO" id="GO:0005634">
    <property type="term" value="C:nucleus"/>
    <property type="evidence" value="ECO:0007669"/>
    <property type="project" value="TreeGrafter"/>
</dbReference>